<dbReference type="KEGG" id="hro:HELRODRAFT_177751"/>
<dbReference type="OrthoDB" id="6079369at2759"/>
<proteinExistence type="predicted"/>
<dbReference type="RefSeq" id="XP_009024156.1">
    <property type="nucleotide sequence ID" value="XM_009025908.1"/>
</dbReference>
<dbReference type="GeneID" id="20206419"/>
<organism evidence="3 4">
    <name type="scientific">Helobdella robusta</name>
    <name type="common">Californian leech</name>
    <dbReference type="NCBI Taxonomy" id="6412"/>
    <lineage>
        <taxon>Eukaryota</taxon>
        <taxon>Metazoa</taxon>
        <taxon>Spiralia</taxon>
        <taxon>Lophotrochozoa</taxon>
        <taxon>Annelida</taxon>
        <taxon>Clitellata</taxon>
        <taxon>Hirudinea</taxon>
        <taxon>Rhynchobdellida</taxon>
        <taxon>Glossiphoniidae</taxon>
        <taxon>Helobdella</taxon>
    </lineage>
</organism>
<accession>T1FC70</accession>
<dbReference type="InterPro" id="IPR016186">
    <property type="entry name" value="C-type_lectin-like/link_sf"/>
</dbReference>
<feature type="domain" description="C-type lectin" evidence="1">
    <location>
        <begin position="147"/>
        <end position="271"/>
    </location>
</feature>
<name>T1FC70_HELRO</name>
<evidence type="ECO:0000313" key="3">
    <source>
        <dbReference type="EnsemblMetazoa" id="HelroP177751"/>
    </source>
</evidence>
<keyword evidence="4" id="KW-1185">Reference proteome</keyword>
<reference evidence="4" key="1">
    <citation type="submission" date="2012-12" db="EMBL/GenBank/DDBJ databases">
        <authorList>
            <person name="Hellsten U."/>
            <person name="Grimwood J."/>
            <person name="Chapman J.A."/>
            <person name="Shapiro H."/>
            <person name="Aerts A."/>
            <person name="Otillar R.P."/>
            <person name="Terry A.Y."/>
            <person name="Boore J.L."/>
            <person name="Simakov O."/>
            <person name="Marletaz F."/>
            <person name="Cho S.-J."/>
            <person name="Edsinger-Gonzales E."/>
            <person name="Havlak P."/>
            <person name="Kuo D.-H."/>
            <person name="Larsson T."/>
            <person name="Lv J."/>
            <person name="Arendt D."/>
            <person name="Savage R."/>
            <person name="Osoegawa K."/>
            <person name="de Jong P."/>
            <person name="Lindberg D.R."/>
            <person name="Seaver E.C."/>
            <person name="Weisblat D.A."/>
            <person name="Putnam N.H."/>
            <person name="Grigoriev I.V."/>
            <person name="Rokhsar D.S."/>
        </authorList>
    </citation>
    <scope>NUCLEOTIDE SEQUENCE</scope>
</reference>
<dbReference type="EMBL" id="KB097304">
    <property type="protein sequence ID" value="ESN97696.1"/>
    <property type="molecule type" value="Genomic_DNA"/>
</dbReference>
<dbReference type="GO" id="GO:0030246">
    <property type="term" value="F:carbohydrate binding"/>
    <property type="evidence" value="ECO:0000318"/>
    <property type="project" value="GO_Central"/>
</dbReference>
<dbReference type="Proteomes" id="UP000015101">
    <property type="component" value="Unassembled WGS sequence"/>
</dbReference>
<gene>
    <name evidence="3" type="primary">20206419</name>
    <name evidence="2" type="ORF">HELRODRAFT_177751</name>
</gene>
<evidence type="ECO:0000313" key="4">
    <source>
        <dbReference type="Proteomes" id="UP000015101"/>
    </source>
</evidence>
<protein>
    <recommendedName>
        <fullName evidence="1">C-type lectin domain-containing protein</fullName>
    </recommendedName>
</protein>
<dbReference type="GO" id="GO:0006955">
    <property type="term" value="P:immune response"/>
    <property type="evidence" value="ECO:0000318"/>
    <property type="project" value="GO_Central"/>
</dbReference>
<dbReference type="AlphaFoldDB" id="T1FC70"/>
<dbReference type="EMBL" id="AMQM01006171">
    <property type="status" value="NOT_ANNOTATED_CDS"/>
    <property type="molecule type" value="Genomic_DNA"/>
</dbReference>
<dbReference type="GO" id="GO:0009897">
    <property type="term" value="C:external side of plasma membrane"/>
    <property type="evidence" value="ECO:0000318"/>
    <property type="project" value="GO_Central"/>
</dbReference>
<reference evidence="2 4" key="2">
    <citation type="journal article" date="2013" name="Nature">
        <title>Insights into bilaterian evolution from three spiralian genomes.</title>
        <authorList>
            <person name="Simakov O."/>
            <person name="Marletaz F."/>
            <person name="Cho S.J."/>
            <person name="Edsinger-Gonzales E."/>
            <person name="Havlak P."/>
            <person name="Hellsten U."/>
            <person name="Kuo D.H."/>
            <person name="Larsson T."/>
            <person name="Lv J."/>
            <person name="Arendt D."/>
            <person name="Savage R."/>
            <person name="Osoegawa K."/>
            <person name="de Jong P."/>
            <person name="Grimwood J."/>
            <person name="Chapman J.A."/>
            <person name="Shapiro H."/>
            <person name="Aerts A."/>
            <person name="Otillar R.P."/>
            <person name="Terry A.Y."/>
            <person name="Boore J.L."/>
            <person name="Grigoriev I.V."/>
            <person name="Lindberg D.R."/>
            <person name="Seaver E.C."/>
            <person name="Weisblat D.A."/>
            <person name="Putnam N.H."/>
            <person name="Rokhsar D.S."/>
        </authorList>
    </citation>
    <scope>NUCLEOTIDE SEQUENCE</scope>
</reference>
<reference evidence="3" key="3">
    <citation type="submission" date="2015-06" db="UniProtKB">
        <authorList>
            <consortium name="EnsemblMetazoa"/>
        </authorList>
    </citation>
    <scope>IDENTIFICATION</scope>
</reference>
<sequence length="275" mass="31139">MQCFKQHLKGLNVENGEFLLQEILHCNSSISVLSYLAVSASKSCVVQHFSAVLYSYISVSNQKTNICFDEAMDGVLKLLAVYAAQCIHKCLQATGVNLRGINHRTSVRSCLCVPKMNLLYNVTTDLTGGCLAYMTHDCPSEFDYIVKNNKCYNYQPSGNTWNNSRDICNALLNSHPLIIDDSNELYVLSSYLKVIKDFLMVWTAGFRSYINRTSFFIWQPYPGKESPISYYSWWNGGANLVNLNMNCIVFVTEINRMENNYCGSSFSVLCEIDVE</sequence>
<dbReference type="CDD" id="cd00037">
    <property type="entry name" value="CLECT"/>
    <property type="match status" value="1"/>
</dbReference>
<dbReference type="SUPFAM" id="SSF56436">
    <property type="entry name" value="C-type lectin-like"/>
    <property type="match status" value="1"/>
</dbReference>
<evidence type="ECO:0000259" key="1">
    <source>
        <dbReference type="PROSITE" id="PS50041"/>
    </source>
</evidence>
<dbReference type="GO" id="GO:0038187">
    <property type="term" value="F:pattern recognition receptor activity"/>
    <property type="evidence" value="ECO:0000318"/>
    <property type="project" value="GO_Central"/>
</dbReference>
<dbReference type="InParanoid" id="T1FC70"/>
<dbReference type="CTD" id="20206419"/>
<dbReference type="PROSITE" id="PS50041">
    <property type="entry name" value="C_TYPE_LECTIN_2"/>
    <property type="match status" value="1"/>
</dbReference>
<dbReference type="EnsemblMetazoa" id="HelroT177751">
    <property type="protein sequence ID" value="HelroP177751"/>
    <property type="gene ID" value="HelroG177751"/>
</dbReference>
<dbReference type="InterPro" id="IPR016187">
    <property type="entry name" value="CTDL_fold"/>
</dbReference>
<dbReference type="InterPro" id="IPR001304">
    <property type="entry name" value="C-type_lectin-like"/>
</dbReference>
<dbReference type="Gene3D" id="3.10.100.10">
    <property type="entry name" value="Mannose-Binding Protein A, subunit A"/>
    <property type="match status" value="1"/>
</dbReference>
<dbReference type="SMART" id="SM00034">
    <property type="entry name" value="CLECT"/>
    <property type="match status" value="1"/>
</dbReference>
<evidence type="ECO:0000313" key="2">
    <source>
        <dbReference type="EMBL" id="ESN97696.1"/>
    </source>
</evidence>
<dbReference type="HOGENOM" id="CLU_070181_0_0_1"/>